<accession>A0A7S3QC68</accession>
<dbReference type="SUPFAM" id="SSF48403">
    <property type="entry name" value="Ankyrin repeat"/>
    <property type="match status" value="1"/>
</dbReference>
<dbReference type="PANTHER" id="PTHR24171">
    <property type="entry name" value="ANKYRIN REPEAT DOMAIN-CONTAINING PROTEIN 39-RELATED"/>
    <property type="match status" value="1"/>
</dbReference>
<dbReference type="SMART" id="SM00248">
    <property type="entry name" value="ANK"/>
    <property type="match status" value="3"/>
</dbReference>
<feature type="compositionally biased region" description="Basic and acidic residues" evidence="4">
    <location>
        <begin position="268"/>
        <end position="287"/>
    </location>
</feature>
<keyword evidence="2 3" id="KW-0040">ANK repeat</keyword>
<dbReference type="EMBL" id="HBIO01021827">
    <property type="protein sequence ID" value="CAE0471983.1"/>
    <property type="molecule type" value="Transcribed_RNA"/>
</dbReference>
<evidence type="ECO:0000256" key="4">
    <source>
        <dbReference type="SAM" id="MobiDB-lite"/>
    </source>
</evidence>
<dbReference type="PROSITE" id="PS50297">
    <property type="entry name" value="ANK_REP_REGION"/>
    <property type="match status" value="1"/>
</dbReference>
<feature type="repeat" description="ANK" evidence="3">
    <location>
        <begin position="324"/>
        <end position="356"/>
    </location>
</feature>
<dbReference type="PROSITE" id="PS50088">
    <property type="entry name" value="ANK_REPEAT"/>
    <property type="match status" value="2"/>
</dbReference>
<reference evidence="5" key="1">
    <citation type="submission" date="2021-01" db="EMBL/GenBank/DDBJ databases">
        <authorList>
            <person name="Corre E."/>
            <person name="Pelletier E."/>
            <person name="Niang G."/>
            <person name="Scheremetjew M."/>
            <person name="Finn R."/>
            <person name="Kale V."/>
            <person name="Holt S."/>
            <person name="Cochrane G."/>
            <person name="Meng A."/>
            <person name="Brown T."/>
            <person name="Cohen L."/>
        </authorList>
    </citation>
    <scope>NUCLEOTIDE SEQUENCE</scope>
    <source>
        <strain evidence="5">MM31A-1</strain>
    </source>
</reference>
<dbReference type="InterPro" id="IPR002110">
    <property type="entry name" value="Ankyrin_rpt"/>
</dbReference>
<dbReference type="Pfam" id="PF12796">
    <property type="entry name" value="Ank_2"/>
    <property type="match status" value="1"/>
</dbReference>
<dbReference type="AlphaFoldDB" id="A0A7S3QC68"/>
<evidence type="ECO:0000313" key="5">
    <source>
        <dbReference type="EMBL" id="CAE0471983.1"/>
    </source>
</evidence>
<evidence type="ECO:0000256" key="3">
    <source>
        <dbReference type="PROSITE-ProRule" id="PRU00023"/>
    </source>
</evidence>
<feature type="compositionally biased region" description="Polar residues" evidence="4">
    <location>
        <begin position="289"/>
        <end position="300"/>
    </location>
</feature>
<name>A0A7S3QC68_9STRA</name>
<dbReference type="InterPro" id="IPR036770">
    <property type="entry name" value="Ankyrin_rpt-contain_sf"/>
</dbReference>
<feature type="region of interest" description="Disordered" evidence="4">
    <location>
        <begin position="243"/>
        <end position="301"/>
    </location>
</feature>
<feature type="repeat" description="ANK" evidence="3">
    <location>
        <begin position="290"/>
        <end position="323"/>
    </location>
</feature>
<sequence length="389" mass="43735">MRKGLPPTKGNLRNFCEQTERDRVEMSIRQPHQMQNYTDNGFKKIRTPPGVWKLISEFWEKNKENYMKQKENWPKGNTYVNHWDSPTYMISIEDGRLRGGGQTIKQAVWDAAKETIQEWTGEELTQCSLYGIRVYTEGAMLATHVDRMPLVSSAIVNVAQDLDEPWPIEVIGHDGKAHNVTMEPGDMVLYESHSVLHGRPFPMKGRFYANIFIHFEPTGHSLRHDERLKGEAGKDVHREYRKSVARGSGGHEADHSGLPPYILPGSEEETKWKSRHPDNRRSEKARSDMTGSTAAHQAAQTGDVEGLTEVLEVLGDLVNKADSNGWTPLHEGARAGHLQVVEILVENGGGINDKTRAGETPLYLAERDKQLTVAKFLRSLGAISLGPEL</sequence>
<proteinExistence type="predicted"/>
<protein>
    <submittedName>
        <fullName evidence="5">Uncharacterized protein</fullName>
    </submittedName>
</protein>
<gene>
    <name evidence="5" type="ORF">CDEB00056_LOCUS16836</name>
</gene>
<evidence type="ECO:0000256" key="1">
    <source>
        <dbReference type="ARBA" id="ARBA00022737"/>
    </source>
</evidence>
<dbReference type="Gene3D" id="1.25.40.20">
    <property type="entry name" value="Ankyrin repeat-containing domain"/>
    <property type="match status" value="1"/>
</dbReference>
<evidence type="ECO:0000256" key="2">
    <source>
        <dbReference type="ARBA" id="ARBA00023043"/>
    </source>
</evidence>
<keyword evidence="1" id="KW-0677">Repeat</keyword>
<organism evidence="5">
    <name type="scientific">Chaetoceros debilis</name>
    <dbReference type="NCBI Taxonomy" id="122233"/>
    <lineage>
        <taxon>Eukaryota</taxon>
        <taxon>Sar</taxon>
        <taxon>Stramenopiles</taxon>
        <taxon>Ochrophyta</taxon>
        <taxon>Bacillariophyta</taxon>
        <taxon>Coscinodiscophyceae</taxon>
        <taxon>Chaetocerotophycidae</taxon>
        <taxon>Chaetocerotales</taxon>
        <taxon>Chaetocerotaceae</taxon>
        <taxon>Chaetoceros</taxon>
    </lineage>
</organism>